<feature type="transmembrane region" description="Helical" evidence="7">
    <location>
        <begin position="20"/>
        <end position="40"/>
    </location>
</feature>
<evidence type="ECO:0000256" key="6">
    <source>
        <dbReference type="SAM" id="MobiDB-lite"/>
    </source>
</evidence>
<dbReference type="GO" id="GO:0006816">
    <property type="term" value="P:calcium ion transport"/>
    <property type="evidence" value="ECO:0007669"/>
    <property type="project" value="TreeGrafter"/>
</dbReference>
<dbReference type="InterPro" id="IPR024491">
    <property type="entry name" value="Se_SelK/SelG"/>
</dbReference>
<accession>A0A6P7TWA2</accession>
<dbReference type="RefSeq" id="XP_029653076.1">
    <property type="nucleotide sequence ID" value="XM_029797216.2"/>
</dbReference>
<dbReference type="Pfam" id="PF10961">
    <property type="entry name" value="SelK_SelG"/>
    <property type="match status" value="1"/>
</dbReference>
<dbReference type="GO" id="GO:0005789">
    <property type="term" value="C:endoplasmic reticulum membrane"/>
    <property type="evidence" value="ECO:0007669"/>
    <property type="project" value="TreeGrafter"/>
</dbReference>
<organism evidence="8 9">
    <name type="scientific">Octopus sinensis</name>
    <name type="common">East Asian common octopus</name>
    <dbReference type="NCBI Taxonomy" id="2607531"/>
    <lineage>
        <taxon>Eukaryota</taxon>
        <taxon>Metazoa</taxon>
        <taxon>Spiralia</taxon>
        <taxon>Lophotrochozoa</taxon>
        <taxon>Mollusca</taxon>
        <taxon>Cephalopoda</taxon>
        <taxon>Coleoidea</taxon>
        <taxon>Octopodiformes</taxon>
        <taxon>Octopoda</taxon>
        <taxon>Incirrata</taxon>
        <taxon>Octopodidae</taxon>
        <taxon>Octopus</taxon>
    </lineage>
</organism>
<dbReference type="Proteomes" id="UP000515154">
    <property type="component" value="Linkage group LG29"/>
</dbReference>
<dbReference type="GO" id="GO:0005794">
    <property type="term" value="C:Golgi apparatus"/>
    <property type="evidence" value="ECO:0007669"/>
    <property type="project" value="TreeGrafter"/>
</dbReference>
<keyword evidence="3" id="KW-0712">Selenocysteine</keyword>
<evidence type="ECO:0000256" key="2">
    <source>
        <dbReference type="ARBA" id="ARBA00022692"/>
    </source>
</evidence>
<feature type="region of interest" description="Disordered" evidence="6">
    <location>
        <begin position="43"/>
        <end position="87"/>
    </location>
</feature>
<proteinExistence type="predicted"/>
<evidence type="ECO:0000256" key="5">
    <source>
        <dbReference type="ARBA" id="ARBA00023136"/>
    </source>
</evidence>
<dbReference type="AlphaFoldDB" id="A0A6P7TWA2"/>
<reference evidence="9" key="1">
    <citation type="submission" date="2025-08" db="UniProtKB">
        <authorList>
            <consortium name="RefSeq"/>
        </authorList>
    </citation>
    <scope>IDENTIFICATION</scope>
</reference>
<evidence type="ECO:0000256" key="7">
    <source>
        <dbReference type="SAM" id="Phobius"/>
    </source>
</evidence>
<keyword evidence="4 7" id="KW-1133">Transmembrane helix</keyword>
<evidence type="ECO:0000256" key="3">
    <source>
        <dbReference type="ARBA" id="ARBA00022933"/>
    </source>
</evidence>
<keyword evidence="5 7" id="KW-0472">Membrane</keyword>
<keyword evidence="8" id="KW-1185">Reference proteome</keyword>
<dbReference type="KEGG" id="osn:115226201"/>
<evidence type="ECO:0000313" key="8">
    <source>
        <dbReference type="Proteomes" id="UP000515154"/>
    </source>
</evidence>
<evidence type="ECO:0000256" key="4">
    <source>
        <dbReference type="ARBA" id="ARBA00022989"/>
    </source>
</evidence>
<comment type="subcellular location">
    <subcellularLocation>
        <location evidence="1">Membrane</location>
        <topology evidence="1">Single-pass membrane protein</topology>
    </subcellularLocation>
</comment>
<dbReference type="PANTHER" id="PTHR16875:SF0">
    <property type="entry name" value="SELENOPROTEIN K"/>
    <property type="match status" value="1"/>
</dbReference>
<evidence type="ECO:0000256" key="1">
    <source>
        <dbReference type="ARBA" id="ARBA00004167"/>
    </source>
</evidence>
<dbReference type="GO" id="GO:0032469">
    <property type="term" value="P:endoplasmic reticulum calcium ion homeostasis"/>
    <property type="evidence" value="ECO:0007669"/>
    <property type="project" value="TreeGrafter"/>
</dbReference>
<dbReference type="PANTHER" id="PTHR16875">
    <property type="entry name" value="SELENOPROTEIN K"/>
    <property type="match status" value="1"/>
</dbReference>
<gene>
    <name evidence="9" type="primary">LOC115226201</name>
</gene>
<keyword evidence="2 7" id="KW-0812">Transmembrane</keyword>
<sequence length="87" mass="9350">MVYVSEGNIVSSRSPWRLSIIPEVLYALVGVIILFFKTLISPNSTQHDGSGGYRSDGRGPPPPPRRRMGRLNFDGDIPGPPPMSGGG</sequence>
<name>A0A6P7TWA2_9MOLL</name>
<protein>
    <submittedName>
        <fullName evidence="9">Selenoprotein K</fullName>
    </submittedName>
</protein>
<feature type="compositionally biased region" description="Pro residues" evidence="6">
    <location>
        <begin position="78"/>
        <end position="87"/>
    </location>
</feature>
<evidence type="ECO:0000313" key="9">
    <source>
        <dbReference type="RefSeq" id="XP_029653076.1"/>
    </source>
</evidence>